<dbReference type="InterPro" id="IPR019734">
    <property type="entry name" value="TPR_rpt"/>
</dbReference>
<evidence type="ECO:0000256" key="1">
    <source>
        <dbReference type="ARBA" id="ARBA00022803"/>
    </source>
</evidence>
<evidence type="ECO:0000313" key="3">
    <source>
        <dbReference type="EMBL" id="JAS34693.1"/>
    </source>
</evidence>
<dbReference type="EMBL" id="GEDC01002605">
    <property type="protein sequence ID" value="JAS34693.1"/>
    <property type="molecule type" value="Transcribed_RNA"/>
</dbReference>
<dbReference type="SMART" id="SM00028">
    <property type="entry name" value="TPR"/>
    <property type="match status" value="3"/>
</dbReference>
<feature type="repeat" description="TPR" evidence="2">
    <location>
        <begin position="81"/>
        <end position="114"/>
    </location>
</feature>
<dbReference type="InterPro" id="IPR011990">
    <property type="entry name" value="TPR-like_helical_dom_sf"/>
</dbReference>
<dbReference type="SUPFAM" id="SSF48452">
    <property type="entry name" value="TPR-like"/>
    <property type="match status" value="1"/>
</dbReference>
<proteinExistence type="predicted"/>
<dbReference type="GO" id="GO:0005680">
    <property type="term" value="C:anaphase-promoting complex"/>
    <property type="evidence" value="ECO:0007669"/>
    <property type="project" value="TreeGrafter"/>
</dbReference>
<evidence type="ECO:0000256" key="2">
    <source>
        <dbReference type="PROSITE-ProRule" id="PRU00339"/>
    </source>
</evidence>
<dbReference type="Gene3D" id="1.25.40.10">
    <property type="entry name" value="Tetratricopeptide repeat domain"/>
    <property type="match status" value="1"/>
</dbReference>
<dbReference type="GO" id="GO:0016567">
    <property type="term" value="P:protein ubiquitination"/>
    <property type="evidence" value="ECO:0007669"/>
    <property type="project" value="TreeGrafter"/>
</dbReference>
<feature type="non-terminal residue" evidence="3">
    <location>
        <position position="118"/>
    </location>
</feature>
<organism evidence="3">
    <name type="scientific">Clastoptera arizonana</name>
    <name type="common">Arizona spittle bug</name>
    <dbReference type="NCBI Taxonomy" id="38151"/>
    <lineage>
        <taxon>Eukaryota</taxon>
        <taxon>Metazoa</taxon>
        <taxon>Ecdysozoa</taxon>
        <taxon>Arthropoda</taxon>
        <taxon>Hexapoda</taxon>
        <taxon>Insecta</taxon>
        <taxon>Pterygota</taxon>
        <taxon>Neoptera</taxon>
        <taxon>Paraneoptera</taxon>
        <taxon>Hemiptera</taxon>
        <taxon>Auchenorrhyncha</taxon>
        <taxon>Cercopoidea</taxon>
        <taxon>Clastopteridae</taxon>
        <taxon>Clastoptera</taxon>
    </lineage>
</organism>
<feature type="non-terminal residue" evidence="3">
    <location>
        <position position="1"/>
    </location>
</feature>
<dbReference type="Pfam" id="PF13414">
    <property type="entry name" value="TPR_11"/>
    <property type="match status" value="1"/>
</dbReference>
<dbReference type="PANTHER" id="PTHR12558:SF10">
    <property type="entry name" value="CELL DIVISION CYCLE PROTEIN 23 HOMOLOG"/>
    <property type="match status" value="1"/>
</dbReference>
<dbReference type="PROSITE" id="PS50005">
    <property type="entry name" value="TPR"/>
    <property type="match status" value="2"/>
</dbReference>
<feature type="repeat" description="TPR" evidence="2">
    <location>
        <begin position="47"/>
        <end position="80"/>
    </location>
</feature>
<sequence length="118" mass="13881">LATYALSVDINRIETCCILANYYSLTYNTELAVYYFRWATRLNPEYVNSWTFLGHELTFLNRNKEALGCYKKAIALNEFDCRAWEGLGQIYQKKEKPACSLYHYKRAIKLMPGDHTLY</sequence>
<dbReference type="PANTHER" id="PTHR12558">
    <property type="entry name" value="CELL DIVISION CYCLE 16,23,27"/>
    <property type="match status" value="1"/>
</dbReference>
<accession>A0A1B6E9U4</accession>
<reference evidence="3" key="1">
    <citation type="submission" date="2015-12" db="EMBL/GenBank/DDBJ databases">
        <title>De novo transcriptome assembly of four potential Pierce s Disease insect vectors from Arizona vineyards.</title>
        <authorList>
            <person name="Tassone E.E."/>
        </authorList>
    </citation>
    <scope>NUCLEOTIDE SEQUENCE</scope>
</reference>
<dbReference type="GO" id="GO:0045842">
    <property type="term" value="P:positive regulation of mitotic metaphase/anaphase transition"/>
    <property type="evidence" value="ECO:0007669"/>
    <property type="project" value="TreeGrafter"/>
</dbReference>
<protein>
    <submittedName>
        <fullName evidence="3">Uncharacterized protein</fullName>
    </submittedName>
</protein>
<dbReference type="GO" id="GO:0051301">
    <property type="term" value="P:cell division"/>
    <property type="evidence" value="ECO:0007669"/>
    <property type="project" value="TreeGrafter"/>
</dbReference>
<dbReference type="AlphaFoldDB" id="A0A1B6E9U4"/>
<gene>
    <name evidence="3" type="ORF">g.271</name>
</gene>
<keyword evidence="1 2" id="KW-0802">TPR repeat</keyword>
<name>A0A1B6E9U4_9HEMI</name>
<dbReference type="GO" id="GO:0031145">
    <property type="term" value="P:anaphase-promoting complex-dependent catabolic process"/>
    <property type="evidence" value="ECO:0007669"/>
    <property type="project" value="TreeGrafter"/>
</dbReference>